<name>A0ABT5XFB1_9EURY</name>
<sequence>MEEKLDLSKFWCWEEDCLDYGRTGAGNIFLKEQYGKDNRALLKCRTCGHCFSETRGTPFFGLNTSIDEVCRTLALIPEKGSIRGAARASGYSISTICRWIDLAGKHCKEVNDYYLKNLRLDRVQVDEIWSYIKKGEKRRCQRFERVR</sequence>
<evidence type="ECO:0000313" key="1">
    <source>
        <dbReference type="EMBL" id="MDF0593404.1"/>
    </source>
</evidence>
<accession>A0ABT5XFB1</accession>
<dbReference type="EMBL" id="JARFPL010000020">
    <property type="protein sequence ID" value="MDF0593404.1"/>
    <property type="molecule type" value="Genomic_DNA"/>
</dbReference>
<gene>
    <name evidence="1" type="ORF">P0O24_07400</name>
</gene>
<reference evidence="1 2" key="1">
    <citation type="submission" date="2023-03" db="EMBL/GenBank/DDBJ databases">
        <title>Whole genome sequencing of Methanotrichaceae archaeon M04Ac.</title>
        <authorList>
            <person name="Khomyakova M.A."/>
            <person name="Merkel A.Y."/>
            <person name="Slobodkin A.I."/>
        </authorList>
    </citation>
    <scope>NUCLEOTIDE SEQUENCE [LARGE SCALE GENOMIC DNA]</scope>
    <source>
        <strain evidence="1 2">M04Ac</strain>
    </source>
</reference>
<protein>
    <recommendedName>
        <fullName evidence="3">IS1 family transposase</fullName>
    </recommendedName>
</protein>
<evidence type="ECO:0000313" key="2">
    <source>
        <dbReference type="Proteomes" id="UP001215956"/>
    </source>
</evidence>
<dbReference type="RefSeq" id="WP_316969108.1">
    <property type="nucleotide sequence ID" value="NZ_JARFPL010000020.1"/>
</dbReference>
<evidence type="ECO:0008006" key="3">
    <source>
        <dbReference type="Google" id="ProtNLM"/>
    </source>
</evidence>
<proteinExistence type="predicted"/>
<comment type="caution">
    <text evidence="1">The sequence shown here is derived from an EMBL/GenBank/DDBJ whole genome shotgun (WGS) entry which is preliminary data.</text>
</comment>
<organism evidence="1 2">
    <name type="scientific">Candidatus Methanocrinis alkalitolerans</name>
    <dbReference type="NCBI Taxonomy" id="3033395"/>
    <lineage>
        <taxon>Archaea</taxon>
        <taxon>Methanobacteriati</taxon>
        <taxon>Methanobacteriota</taxon>
        <taxon>Stenosarchaea group</taxon>
        <taxon>Methanomicrobia</taxon>
        <taxon>Methanotrichales</taxon>
        <taxon>Methanotrichaceae</taxon>
        <taxon>Methanocrinis</taxon>
    </lineage>
</organism>
<dbReference type="Proteomes" id="UP001215956">
    <property type="component" value="Unassembled WGS sequence"/>
</dbReference>
<keyword evidence="2" id="KW-1185">Reference proteome</keyword>